<keyword evidence="3 6" id="KW-0812">Transmembrane</keyword>
<dbReference type="PANTHER" id="PTHR43483:SF3">
    <property type="entry name" value="MEMBRANE TRANSPORTER PROTEIN HI_0806-RELATED"/>
    <property type="match status" value="1"/>
</dbReference>
<protein>
    <recommendedName>
        <fullName evidence="6">Probable membrane transporter protein</fullName>
    </recommendedName>
</protein>
<dbReference type="GO" id="GO:0005886">
    <property type="term" value="C:plasma membrane"/>
    <property type="evidence" value="ECO:0007669"/>
    <property type="project" value="UniProtKB-SubCell"/>
</dbReference>
<comment type="subcellular location">
    <subcellularLocation>
        <location evidence="6">Cell membrane</location>
        <topology evidence="6">Multi-pass membrane protein</topology>
    </subcellularLocation>
    <subcellularLocation>
        <location evidence="1">Membrane</location>
        <topology evidence="1">Multi-pass membrane protein</topology>
    </subcellularLocation>
</comment>
<comment type="similarity">
    <text evidence="2 6">Belongs to the 4-toluene sulfonate uptake permease (TSUP) (TC 2.A.102) family.</text>
</comment>
<keyword evidence="4 6" id="KW-1133">Transmembrane helix</keyword>
<proteinExistence type="inferred from homology"/>
<dbReference type="Proteomes" id="UP000296201">
    <property type="component" value="Chromosome"/>
</dbReference>
<feature type="transmembrane region" description="Helical" evidence="6">
    <location>
        <begin position="212"/>
        <end position="231"/>
    </location>
</feature>
<dbReference type="EMBL" id="CP032096">
    <property type="protein sequence ID" value="QBZ84269.1"/>
    <property type="molecule type" value="Genomic_DNA"/>
</dbReference>
<dbReference type="AlphaFoldDB" id="A0A4P7P2M3"/>
<gene>
    <name evidence="7" type="ORF">GHNINEIG_02347</name>
</gene>
<evidence type="ECO:0000256" key="2">
    <source>
        <dbReference type="ARBA" id="ARBA00009142"/>
    </source>
</evidence>
<evidence type="ECO:0000313" key="8">
    <source>
        <dbReference type="Proteomes" id="UP000296201"/>
    </source>
</evidence>
<feature type="transmembrane region" description="Helical" evidence="6">
    <location>
        <begin position="243"/>
        <end position="261"/>
    </location>
</feature>
<evidence type="ECO:0000256" key="1">
    <source>
        <dbReference type="ARBA" id="ARBA00004141"/>
    </source>
</evidence>
<feature type="transmembrane region" description="Helical" evidence="6">
    <location>
        <begin position="176"/>
        <end position="200"/>
    </location>
</feature>
<dbReference type="OrthoDB" id="457670at2"/>
<reference evidence="7 8" key="1">
    <citation type="submission" date="2018-08" db="EMBL/GenBank/DDBJ databases">
        <title>Horizontal acquisition of hydrogen conversion ability and other habitat adaptations in Hydrogenovibrio crunogenus strains.</title>
        <authorList>
            <person name="Gonnella G."/>
            <person name="Adam N."/>
            <person name="Perner M."/>
        </authorList>
    </citation>
    <scope>NUCLEOTIDE SEQUENCE [LARGE SCALE GENOMIC DNA]</scope>
    <source>
        <strain evidence="7 8">SP-41</strain>
    </source>
</reference>
<keyword evidence="8" id="KW-1185">Reference proteome</keyword>
<evidence type="ECO:0000256" key="4">
    <source>
        <dbReference type="ARBA" id="ARBA00022989"/>
    </source>
</evidence>
<evidence type="ECO:0000256" key="3">
    <source>
        <dbReference type="ARBA" id="ARBA00022692"/>
    </source>
</evidence>
<sequence>MFIEFSIYILTGIIAGFFAGLLGIGGGLIIVPVLTSVFLYFIEGPHLVHLAIGTSMATILITSLASVKAHHRHDAVRWDIVKTLTPGIFIGGILGGWISQYISAPMLAKIFAVIEFGIALKMLLDLQPNPHREMPGIAGRSVAGTIIGSISALVGIGGGALNTPYMVWHNVSMRQAIATSAACSLPIAAAGTLGFLIGGWNIPNLPDHAIGYIYWPAFLGIVIASFFTAPIGAAMTHKLPVKTLKRIFAILLIILAIKMFWF</sequence>
<evidence type="ECO:0000256" key="6">
    <source>
        <dbReference type="RuleBase" id="RU363041"/>
    </source>
</evidence>
<name>A0A4P7P2M3_9GAMM</name>
<dbReference type="InterPro" id="IPR002781">
    <property type="entry name" value="TM_pro_TauE-like"/>
</dbReference>
<keyword evidence="6" id="KW-1003">Cell membrane</keyword>
<evidence type="ECO:0000313" key="7">
    <source>
        <dbReference type="EMBL" id="QBZ84269.1"/>
    </source>
</evidence>
<evidence type="ECO:0000256" key="5">
    <source>
        <dbReference type="ARBA" id="ARBA00023136"/>
    </source>
</evidence>
<feature type="transmembrane region" description="Helical" evidence="6">
    <location>
        <begin position="46"/>
        <end position="67"/>
    </location>
</feature>
<dbReference type="PANTHER" id="PTHR43483">
    <property type="entry name" value="MEMBRANE TRANSPORTER PROTEIN HI_0806-RELATED"/>
    <property type="match status" value="1"/>
</dbReference>
<accession>A0A4P7P2M3</accession>
<organism evidence="7 8">
    <name type="scientific">Hydrogenovibrio crunogenus</name>
    <dbReference type="NCBI Taxonomy" id="39765"/>
    <lineage>
        <taxon>Bacteria</taxon>
        <taxon>Pseudomonadati</taxon>
        <taxon>Pseudomonadota</taxon>
        <taxon>Gammaproteobacteria</taxon>
        <taxon>Thiotrichales</taxon>
        <taxon>Piscirickettsiaceae</taxon>
        <taxon>Hydrogenovibrio</taxon>
    </lineage>
</organism>
<keyword evidence="5 6" id="KW-0472">Membrane</keyword>
<feature type="transmembrane region" description="Helical" evidence="6">
    <location>
        <begin position="7"/>
        <end position="40"/>
    </location>
</feature>
<feature type="transmembrane region" description="Helical" evidence="6">
    <location>
        <begin position="79"/>
        <end position="98"/>
    </location>
</feature>
<dbReference type="Pfam" id="PF01925">
    <property type="entry name" value="TauE"/>
    <property type="match status" value="1"/>
</dbReference>